<dbReference type="EMBL" id="BAAAOQ010000034">
    <property type="protein sequence ID" value="GAA2204519.1"/>
    <property type="molecule type" value="Genomic_DNA"/>
</dbReference>
<proteinExistence type="predicted"/>
<keyword evidence="1" id="KW-0812">Transmembrane</keyword>
<dbReference type="Proteomes" id="UP001501391">
    <property type="component" value="Unassembled WGS sequence"/>
</dbReference>
<evidence type="ECO:0000313" key="3">
    <source>
        <dbReference type="Proteomes" id="UP001501391"/>
    </source>
</evidence>
<gene>
    <name evidence="2" type="primary">amaP</name>
    <name evidence="2" type="ORF">GCM10009787_71990</name>
</gene>
<name>A0ABP5NYM2_9ACTN</name>
<comment type="caution">
    <text evidence="2">The sequence shown here is derived from an EMBL/GenBank/DDBJ whole genome shotgun (WGS) entry which is preliminary data.</text>
</comment>
<dbReference type="RefSeq" id="WP_346164279.1">
    <property type="nucleotide sequence ID" value="NZ_BAAAOQ010000034.1"/>
</dbReference>
<keyword evidence="1" id="KW-0472">Membrane</keyword>
<organism evidence="2 3">
    <name type="scientific">Streptomyces bangladeshensis</name>
    <dbReference type="NCBI Taxonomy" id="295352"/>
    <lineage>
        <taxon>Bacteria</taxon>
        <taxon>Bacillati</taxon>
        <taxon>Actinomycetota</taxon>
        <taxon>Actinomycetes</taxon>
        <taxon>Kitasatosporales</taxon>
        <taxon>Streptomycetaceae</taxon>
        <taxon>Streptomyces</taxon>
    </lineage>
</organism>
<reference evidence="3" key="1">
    <citation type="journal article" date="2019" name="Int. J. Syst. Evol. Microbiol.">
        <title>The Global Catalogue of Microorganisms (GCM) 10K type strain sequencing project: providing services to taxonomists for standard genome sequencing and annotation.</title>
        <authorList>
            <consortium name="The Broad Institute Genomics Platform"/>
            <consortium name="The Broad Institute Genome Sequencing Center for Infectious Disease"/>
            <person name="Wu L."/>
            <person name="Ma J."/>
        </authorList>
    </citation>
    <scope>NUCLEOTIDE SEQUENCE [LARGE SCALE GENOMIC DNA]</scope>
    <source>
        <strain evidence="3">JCM 14924</strain>
    </source>
</reference>
<keyword evidence="3" id="KW-1185">Reference proteome</keyword>
<sequence length="194" mass="20683">MRTGGGVHRVLLALAGLFLVALGGAVLAVGLGAPPPSWWLHTGPHDVLLSRAERTRWRDAAWWWPAVIAALTLLVVLALWWLTAALRRRRLPELLVDTGDGAGAQLRGRALESALAAETTGRPGVARAHVALRGRRTAPAVRAWLQLDPNAAPAEALTAFTTGALTHARESAGLASLLAEVRLGEVRHRAERVT</sequence>
<evidence type="ECO:0000313" key="2">
    <source>
        <dbReference type="EMBL" id="GAA2204519.1"/>
    </source>
</evidence>
<protein>
    <submittedName>
        <fullName evidence="2">Alkaline shock response membrane anchor protein AmaP</fullName>
    </submittedName>
</protein>
<accession>A0ABP5NYM2</accession>
<keyword evidence="1" id="KW-1133">Transmembrane helix</keyword>
<evidence type="ECO:0000256" key="1">
    <source>
        <dbReference type="SAM" id="Phobius"/>
    </source>
</evidence>
<dbReference type="NCBIfam" id="NF033218">
    <property type="entry name" value="anchor_AmaP"/>
    <property type="match status" value="1"/>
</dbReference>
<feature type="transmembrane region" description="Helical" evidence="1">
    <location>
        <begin position="62"/>
        <end position="82"/>
    </location>
</feature>